<organism evidence="1 3">
    <name type="scientific">Medicago truncatula</name>
    <name type="common">Barrel medic</name>
    <name type="synonym">Medicago tribuloides</name>
    <dbReference type="NCBI Taxonomy" id="3880"/>
    <lineage>
        <taxon>Eukaryota</taxon>
        <taxon>Viridiplantae</taxon>
        <taxon>Streptophyta</taxon>
        <taxon>Embryophyta</taxon>
        <taxon>Tracheophyta</taxon>
        <taxon>Spermatophyta</taxon>
        <taxon>Magnoliopsida</taxon>
        <taxon>eudicotyledons</taxon>
        <taxon>Gunneridae</taxon>
        <taxon>Pentapetalae</taxon>
        <taxon>rosids</taxon>
        <taxon>fabids</taxon>
        <taxon>Fabales</taxon>
        <taxon>Fabaceae</taxon>
        <taxon>Papilionoideae</taxon>
        <taxon>50 kb inversion clade</taxon>
        <taxon>NPAAA clade</taxon>
        <taxon>Hologalegina</taxon>
        <taxon>IRL clade</taxon>
        <taxon>Trifolieae</taxon>
        <taxon>Medicago</taxon>
    </lineage>
</organism>
<name>A0A072VQP3_MEDTR</name>
<dbReference type="EMBL" id="CM001217">
    <property type="protein sequence ID" value="KEH43976.1"/>
    <property type="molecule type" value="Genomic_DNA"/>
</dbReference>
<dbReference type="AlphaFoldDB" id="A0A072VQP3"/>
<reference evidence="1 3" key="1">
    <citation type="journal article" date="2011" name="Nature">
        <title>The Medicago genome provides insight into the evolution of rhizobial symbioses.</title>
        <authorList>
            <person name="Young N.D."/>
            <person name="Debelle F."/>
            <person name="Oldroyd G.E."/>
            <person name="Geurts R."/>
            <person name="Cannon S.B."/>
            <person name="Udvardi M.K."/>
            <person name="Benedito V.A."/>
            <person name="Mayer K.F."/>
            <person name="Gouzy J."/>
            <person name="Schoof H."/>
            <person name="Van de Peer Y."/>
            <person name="Proost S."/>
            <person name="Cook D.R."/>
            <person name="Meyers B.C."/>
            <person name="Spannagl M."/>
            <person name="Cheung F."/>
            <person name="De Mita S."/>
            <person name="Krishnakumar V."/>
            <person name="Gundlach H."/>
            <person name="Zhou S."/>
            <person name="Mudge J."/>
            <person name="Bharti A.K."/>
            <person name="Murray J.D."/>
            <person name="Naoumkina M.A."/>
            <person name="Rosen B."/>
            <person name="Silverstein K.A."/>
            <person name="Tang H."/>
            <person name="Rombauts S."/>
            <person name="Zhao P.X."/>
            <person name="Zhou P."/>
            <person name="Barbe V."/>
            <person name="Bardou P."/>
            <person name="Bechner M."/>
            <person name="Bellec A."/>
            <person name="Berger A."/>
            <person name="Berges H."/>
            <person name="Bidwell S."/>
            <person name="Bisseling T."/>
            <person name="Choisne N."/>
            <person name="Couloux A."/>
            <person name="Denny R."/>
            <person name="Deshpande S."/>
            <person name="Dai X."/>
            <person name="Doyle J.J."/>
            <person name="Dudez A.M."/>
            <person name="Farmer A.D."/>
            <person name="Fouteau S."/>
            <person name="Franken C."/>
            <person name="Gibelin C."/>
            <person name="Gish J."/>
            <person name="Goldstein S."/>
            <person name="Gonzalez A.J."/>
            <person name="Green P.J."/>
            <person name="Hallab A."/>
            <person name="Hartog M."/>
            <person name="Hua A."/>
            <person name="Humphray S.J."/>
            <person name="Jeong D.H."/>
            <person name="Jing Y."/>
            <person name="Jocker A."/>
            <person name="Kenton S.M."/>
            <person name="Kim D.J."/>
            <person name="Klee K."/>
            <person name="Lai H."/>
            <person name="Lang C."/>
            <person name="Lin S."/>
            <person name="Macmil S.L."/>
            <person name="Magdelenat G."/>
            <person name="Matthews L."/>
            <person name="McCorrison J."/>
            <person name="Monaghan E.L."/>
            <person name="Mun J.H."/>
            <person name="Najar F.Z."/>
            <person name="Nicholson C."/>
            <person name="Noirot C."/>
            <person name="O'Bleness M."/>
            <person name="Paule C.R."/>
            <person name="Poulain J."/>
            <person name="Prion F."/>
            <person name="Qin B."/>
            <person name="Qu C."/>
            <person name="Retzel E.F."/>
            <person name="Riddle C."/>
            <person name="Sallet E."/>
            <person name="Samain S."/>
            <person name="Samson N."/>
            <person name="Sanders I."/>
            <person name="Saurat O."/>
            <person name="Scarpelli C."/>
            <person name="Schiex T."/>
            <person name="Segurens B."/>
            <person name="Severin A.J."/>
            <person name="Sherrier D.J."/>
            <person name="Shi R."/>
            <person name="Sims S."/>
            <person name="Singer S.R."/>
            <person name="Sinharoy S."/>
            <person name="Sterck L."/>
            <person name="Viollet A."/>
            <person name="Wang B.B."/>
            <person name="Wang K."/>
            <person name="Wang M."/>
            <person name="Wang X."/>
            <person name="Warfsmann J."/>
            <person name="Weissenbach J."/>
            <person name="White D.D."/>
            <person name="White J.D."/>
            <person name="Wiley G.B."/>
            <person name="Wincker P."/>
            <person name="Xing Y."/>
            <person name="Yang L."/>
            <person name="Yao Z."/>
            <person name="Ying F."/>
            <person name="Zhai J."/>
            <person name="Zhou L."/>
            <person name="Zuber A."/>
            <person name="Denarie J."/>
            <person name="Dixon R.A."/>
            <person name="May G.D."/>
            <person name="Schwartz D.C."/>
            <person name="Rogers J."/>
            <person name="Quetier F."/>
            <person name="Town C.D."/>
            <person name="Roe B.A."/>
        </authorList>
    </citation>
    <scope>NUCLEOTIDE SEQUENCE [LARGE SCALE GENOMIC DNA]</scope>
    <source>
        <strain evidence="1">A17</strain>
        <strain evidence="2 3">cv. Jemalong A17</strain>
    </source>
</reference>
<reference evidence="2" key="3">
    <citation type="submission" date="2015-04" db="UniProtKB">
        <authorList>
            <consortium name="EnsemblPlants"/>
        </authorList>
    </citation>
    <scope>IDENTIFICATION</scope>
    <source>
        <strain evidence="2">cv. Jemalong A17</strain>
    </source>
</reference>
<evidence type="ECO:0000313" key="1">
    <source>
        <dbReference type="EMBL" id="KEH43976.1"/>
    </source>
</evidence>
<dbReference type="Proteomes" id="UP000002051">
    <property type="component" value="Unassembled WGS sequence"/>
</dbReference>
<proteinExistence type="predicted"/>
<evidence type="ECO:0000313" key="3">
    <source>
        <dbReference type="Proteomes" id="UP000002051"/>
    </source>
</evidence>
<evidence type="ECO:0000313" key="2">
    <source>
        <dbReference type="EnsemblPlants" id="KEH43976"/>
    </source>
</evidence>
<sequence>MNQEKDNYLHLEIIVLSGLTVRLVVLCLGHEDICLKESRFLPSLSRIDRIRSPKKNSCTT</sequence>
<gene>
    <name evidence="1" type="ordered locus">MTR_1g105895</name>
</gene>
<reference evidence="1 3" key="2">
    <citation type="journal article" date="2014" name="BMC Genomics">
        <title>An improved genome release (version Mt4.0) for the model legume Medicago truncatula.</title>
        <authorList>
            <person name="Tang H."/>
            <person name="Krishnakumar V."/>
            <person name="Bidwell S."/>
            <person name="Rosen B."/>
            <person name="Chan A."/>
            <person name="Zhou S."/>
            <person name="Gentzbittel L."/>
            <person name="Childs K.L."/>
            <person name="Yandell M."/>
            <person name="Gundlach H."/>
            <person name="Mayer K.F."/>
            <person name="Schwartz D.C."/>
            <person name="Town C.D."/>
        </authorList>
    </citation>
    <scope>GENOME REANNOTATION</scope>
    <source>
        <strain evidence="1">A17</strain>
        <strain evidence="2 3">cv. Jemalong A17</strain>
    </source>
</reference>
<keyword evidence="3" id="KW-1185">Reference proteome</keyword>
<dbReference type="EnsemblPlants" id="KEH43976">
    <property type="protein sequence ID" value="KEH43976"/>
    <property type="gene ID" value="MTR_1g105895"/>
</dbReference>
<protein>
    <submittedName>
        <fullName evidence="1 2">Uncharacterized protein</fullName>
    </submittedName>
</protein>
<accession>A0A072VQP3</accession>
<dbReference type="HOGENOM" id="CLU_2945136_0_0_1"/>